<evidence type="ECO:0000313" key="1">
    <source>
        <dbReference type="EMBL" id="ALA48227.1"/>
    </source>
</evidence>
<organism evidence="1 2">
    <name type="scientific">Mycobacterium phage HyRo</name>
    <dbReference type="NCBI Taxonomy" id="1698710"/>
    <lineage>
        <taxon>Viruses</taxon>
        <taxon>Duplodnaviria</taxon>
        <taxon>Heunggongvirae</taxon>
        <taxon>Uroviricota</taxon>
        <taxon>Caudoviricetes</taxon>
        <taxon>Ceeclamvirinae</taxon>
        <taxon>Bixzunavirus</taxon>
        <taxon>Bixzunavirus hyro</taxon>
    </lineage>
</organism>
<dbReference type="GeneID" id="26631172"/>
<gene>
    <name evidence="1" type="ORF">HYRO_33</name>
</gene>
<dbReference type="EMBL" id="KT281790">
    <property type="protein sequence ID" value="ALA48227.1"/>
    <property type="molecule type" value="Genomic_DNA"/>
</dbReference>
<sequence>MLPHIGDFPPNWWPGADRMDEAASWTYNRIGYALTDVAKDLKRWDQTGEWLED</sequence>
<dbReference type="RefSeq" id="YP_009204598.1">
    <property type="nucleotide sequence ID" value="NC_028869.1"/>
</dbReference>
<reference evidence="1 2" key="1">
    <citation type="submission" date="2015-07" db="EMBL/GenBank/DDBJ databases">
        <authorList>
            <person name="Rodel H."/>
            <person name="Hlope Z.R."/>
            <person name="Mbambo L.M."/>
            <person name="Mkhwanazi N.P."/>
            <person name="Mvuna L.D."/>
            <person name="Ncobeni N.P."/>
            <person name="Larsen M.H."/>
            <person name="Russell D.A."/>
            <person name="Bowman C.A."/>
            <person name="Pope W.H."/>
            <person name="Mavrich T.N."/>
            <person name="Guerrero C.A."/>
            <person name="Jacobs-Sera D."/>
            <person name="Hendrix R.W."/>
            <person name="Hatfull G.F."/>
        </authorList>
    </citation>
    <scope>NUCLEOTIDE SEQUENCE [LARGE SCALE GENOMIC DNA]</scope>
</reference>
<dbReference type="KEGG" id="vg:26631172"/>
<accession>A0A0K2FLX8</accession>
<protein>
    <submittedName>
        <fullName evidence="1">Uncharacterized protein</fullName>
    </submittedName>
</protein>
<dbReference type="Proteomes" id="UP000201904">
    <property type="component" value="Segment"/>
</dbReference>
<proteinExistence type="predicted"/>
<evidence type="ECO:0000313" key="2">
    <source>
        <dbReference type="Proteomes" id="UP000201904"/>
    </source>
</evidence>
<keyword evidence="2" id="KW-1185">Reference proteome</keyword>
<name>A0A0K2FLX8_9CAUD</name>